<feature type="region of interest" description="Disordered" evidence="1">
    <location>
        <begin position="97"/>
        <end position="312"/>
    </location>
</feature>
<dbReference type="OrthoDB" id="5244050at2759"/>
<sequence length="964" mass="104927">MGRGRPKFSFPIPGRKSHANIDESTSNSNISIPVPAQPVPTWSPRLEEPSSSYSKAERILGTAGTPHYPLSHAQSHQSIPQSPGYMTITVSEADSDYTEKSMGIDEGGFFSTKRPSVVRRPSSNILGTGYPDNDRRGSHSSSLSRRLLPKTSNGTMNSHYDAQNSPLAVSQQTSASAVRDRALRKGQAPILTDSPLFPSADPYEFDNKKENRKSKPARLDLSKLFPKPRSSGPQDVAKPLLSPNKLVNSPSAMSTISEYFPRPMTREPTPTPRGHAKLTKSGKRQQVPTTQHQQRPTSPARLHKRDVYDNAKINVRRPPRGIQHWFDGLGDDSDEVEEEGQRHIEAAQPMPAREPPRAPVRQSSLGRLIDNTIPQPRRNPHALAPGGHTKHDPYASAKSRIGYHLDQFSVQSQTSLISIKTKESAFSKTNLQDSSVLSISSSEDEDEREQPQTTRYNVRDSIGSVDDHGDIIIAEAHAFEVRPRYGRRVSESKMSLISTSTNAATIEVMYSPEPPITPQFPSRPSHGNRRSSHFRQPSVIPEDDFVRPKTATQPPISPSTVSVHSMRTSVSEPRRPGHKLMAVTQEEEALLEMMRQKRAAMAKQSFSEGYQTAVKEDIRQRTPPEQTKPLRTSGFLAMDSPTSGPVRVVNTPSRKSVSSVSSPLLLPPPRGRSRRVDQEYINSGTSVLRDSSSCDPASGRRPPPVSVSSFAHQLSPPPELSPLDIFPSTPSRAHSPVPTITEASIASPTTSDRNSTPASPITPGLRHGEADVDVKVAGSEPSYSGDVDADDVAALESGIIDHPTVGMKAENSHSSQISGHRRRRTASSGADIPTFSPARASPQHPLLHDLARVSEASSRTPSIIEPAFPIPKKNSKRVSSLTSSTNPRPRSRTSSTHSAQTSSPSLAPSDRRSSKAPSRGNSITSIKRESVAIGSASTRCSVSEDVLAAWGSLGGMRDYNAGRM</sequence>
<feature type="region of interest" description="Disordered" evidence="1">
    <location>
        <begin position="330"/>
        <end position="391"/>
    </location>
</feature>
<reference evidence="2" key="1">
    <citation type="journal article" date="2021" name="Nat. Commun.">
        <title>Genetic determinants of endophytism in the Arabidopsis root mycobiome.</title>
        <authorList>
            <person name="Mesny F."/>
            <person name="Miyauchi S."/>
            <person name="Thiergart T."/>
            <person name="Pickel B."/>
            <person name="Atanasova L."/>
            <person name="Karlsson M."/>
            <person name="Huettel B."/>
            <person name="Barry K.W."/>
            <person name="Haridas S."/>
            <person name="Chen C."/>
            <person name="Bauer D."/>
            <person name="Andreopoulos W."/>
            <person name="Pangilinan J."/>
            <person name="LaButti K."/>
            <person name="Riley R."/>
            <person name="Lipzen A."/>
            <person name="Clum A."/>
            <person name="Drula E."/>
            <person name="Henrissat B."/>
            <person name="Kohler A."/>
            <person name="Grigoriev I.V."/>
            <person name="Martin F.M."/>
            <person name="Hacquard S."/>
        </authorList>
    </citation>
    <scope>NUCLEOTIDE SEQUENCE</scope>
    <source>
        <strain evidence="2">MPI-CAGE-CH-0243</strain>
    </source>
</reference>
<feature type="region of interest" description="Disordered" evidence="1">
    <location>
        <begin position="1"/>
        <end position="83"/>
    </location>
</feature>
<feature type="compositionally biased region" description="Polar residues" evidence="1">
    <location>
        <begin position="550"/>
        <end position="571"/>
    </location>
</feature>
<proteinExistence type="predicted"/>
<dbReference type="Proteomes" id="UP000700596">
    <property type="component" value="Unassembled WGS sequence"/>
</dbReference>
<gene>
    <name evidence="2" type="ORF">B0J11DRAFT_172051</name>
</gene>
<evidence type="ECO:0000313" key="2">
    <source>
        <dbReference type="EMBL" id="KAH7135835.1"/>
    </source>
</evidence>
<evidence type="ECO:0000256" key="1">
    <source>
        <dbReference type="SAM" id="MobiDB-lite"/>
    </source>
</evidence>
<evidence type="ECO:0000313" key="3">
    <source>
        <dbReference type="Proteomes" id="UP000700596"/>
    </source>
</evidence>
<feature type="region of interest" description="Disordered" evidence="1">
    <location>
        <begin position="610"/>
        <end position="770"/>
    </location>
</feature>
<feature type="compositionally biased region" description="Basic residues" evidence="1">
    <location>
        <begin position="274"/>
        <end position="283"/>
    </location>
</feature>
<dbReference type="AlphaFoldDB" id="A0A9P9EDD6"/>
<feature type="compositionally biased region" description="Polar residues" evidence="1">
    <location>
        <begin position="915"/>
        <end position="925"/>
    </location>
</feature>
<organism evidence="2 3">
    <name type="scientific">Dendryphion nanum</name>
    <dbReference type="NCBI Taxonomy" id="256645"/>
    <lineage>
        <taxon>Eukaryota</taxon>
        <taxon>Fungi</taxon>
        <taxon>Dikarya</taxon>
        <taxon>Ascomycota</taxon>
        <taxon>Pezizomycotina</taxon>
        <taxon>Dothideomycetes</taxon>
        <taxon>Pleosporomycetidae</taxon>
        <taxon>Pleosporales</taxon>
        <taxon>Torulaceae</taxon>
        <taxon>Dendryphion</taxon>
    </lineage>
</organism>
<accession>A0A9P9EDD6</accession>
<protein>
    <submittedName>
        <fullName evidence="2">Uncharacterized protein</fullName>
    </submittedName>
</protein>
<feature type="compositionally biased region" description="Polar residues" evidence="1">
    <location>
        <begin position="284"/>
        <end position="297"/>
    </location>
</feature>
<dbReference type="EMBL" id="JAGMWT010000002">
    <property type="protein sequence ID" value="KAH7135835.1"/>
    <property type="molecule type" value="Genomic_DNA"/>
</dbReference>
<feature type="compositionally biased region" description="Low complexity" evidence="1">
    <location>
        <begin position="879"/>
        <end position="905"/>
    </location>
</feature>
<feature type="compositionally biased region" description="Polar residues" evidence="1">
    <location>
        <begin position="680"/>
        <end position="695"/>
    </location>
</feature>
<feature type="region of interest" description="Disordered" evidence="1">
    <location>
        <begin position="521"/>
        <end position="577"/>
    </location>
</feature>
<feature type="compositionally biased region" description="Polar residues" evidence="1">
    <location>
        <begin position="150"/>
        <end position="176"/>
    </location>
</feature>
<keyword evidence="3" id="KW-1185">Reference proteome</keyword>
<feature type="region of interest" description="Disordered" evidence="1">
    <location>
        <begin position="803"/>
        <end position="938"/>
    </location>
</feature>
<comment type="caution">
    <text evidence="2">The sequence shown here is derived from an EMBL/GenBank/DDBJ whole genome shotgun (WGS) entry which is preliminary data.</text>
</comment>
<feature type="compositionally biased region" description="Polar residues" evidence="1">
    <location>
        <begin position="72"/>
        <end position="81"/>
    </location>
</feature>
<feature type="compositionally biased region" description="Low complexity" evidence="1">
    <location>
        <begin position="652"/>
        <end position="664"/>
    </location>
</feature>
<feature type="region of interest" description="Disordered" evidence="1">
    <location>
        <begin position="424"/>
        <end position="462"/>
    </location>
</feature>
<feature type="compositionally biased region" description="Polar residues" evidence="1">
    <location>
        <begin position="245"/>
        <end position="257"/>
    </location>
</feature>
<name>A0A9P9EDD6_9PLEO</name>
<feature type="compositionally biased region" description="Polar residues" evidence="1">
    <location>
        <begin position="22"/>
        <end position="31"/>
    </location>
</feature>
<feature type="compositionally biased region" description="Polar residues" evidence="1">
    <location>
        <begin position="741"/>
        <end position="759"/>
    </location>
</feature>